<evidence type="ECO:0000259" key="7">
    <source>
        <dbReference type="Pfam" id="PF16177"/>
    </source>
</evidence>
<evidence type="ECO:0000256" key="4">
    <source>
        <dbReference type="ARBA" id="ARBA00022840"/>
    </source>
</evidence>
<dbReference type="EC" id="6.2.1.16" evidence="8"/>
<dbReference type="Pfam" id="PF13193">
    <property type="entry name" value="AMP-binding_C"/>
    <property type="match status" value="1"/>
</dbReference>
<comment type="similarity">
    <text evidence="1">Belongs to the ATP-dependent AMP-binding enzyme family.</text>
</comment>
<dbReference type="Proteomes" id="UP000464186">
    <property type="component" value="Chromosome"/>
</dbReference>
<dbReference type="InterPro" id="IPR042099">
    <property type="entry name" value="ANL_N_sf"/>
</dbReference>
<proteinExistence type="inferred from homology"/>
<keyword evidence="9" id="KW-1185">Reference proteome</keyword>
<dbReference type="GO" id="GO:0005524">
    <property type="term" value="F:ATP binding"/>
    <property type="evidence" value="ECO:0007669"/>
    <property type="project" value="UniProtKB-KW"/>
</dbReference>
<feature type="domain" description="AMP-dependent synthetase/ligase" evidence="5">
    <location>
        <begin position="111"/>
        <end position="482"/>
    </location>
</feature>
<evidence type="ECO:0000259" key="6">
    <source>
        <dbReference type="Pfam" id="PF13193"/>
    </source>
</evidence>
<evidence type="ECO:0000313" key="9">
    <source>
        <dbReference type="Proteomes" id="UP000464186"/>
    </source>
</evidence>
<feature type="domain" description="AMP-binding enzyme C-terminal" evidence="6">
    <location>
        <begin position="549"/>
        <end position="624"/>
    </location>
</feature>
<gene>
    <name evidence="8" type="ORF">GU243_16755</name>
</gene>
<dbReference type="InterPro" id="IPR005914">
    <property type="entry name" value="Acac_CoA_synth"/>
</dbReference>
<dbReference type="Pfam" id="PF16177">
    <property type="entry name" value="ACAS_N"/>
    <property type="match status" value="1"/>
</dbReference>
<evidence type="ECO:0000256" key="2">
    <source>
        <dbReference type="ARBA" id="ARBA00022598"/>
    </source>
</evidence>
<dbReference type="EMBL" id="CP047898">
    <property type="protein sequence ID" value="QHK21089.1"/>
    <property type="molecule type" value="Genomic_DNA"/>
</dbReference>
<evidence type="ECO:0000256" key="1">
    <source>
        <dbReference type="ARBA" id="ARBA00006432"/>
    </source>
</evidence>
<dbReference type="PANTHER" id="PTHR42921:SF1">
    <property type="entry name" value="ACETOACETYL-COA SYNTHETASE"/>
    <property type="match status" value="1"/>
</dbReference>
<organism evidence="8 9">
    <name type="scientific">Pseudarthrobacter psychrotolerans</name>
    <dbReference type="NCBI Taxonomy" id="2697569"/>
    <lineage>
        <taxon>Bacteria</taxon>
        <taxon>Bacillati</taxon>
        <taxon>Actinomycetota</taxon>
        <taxon>Actinomycetes</taxon>
        <taxon>Micrococcales</taxon>
        <taxon>Micrococcaceae</taxon>
        <taxon>Pseudarthrobacter</taxon>
    </lineage>
</organism>
<accession>A0A6P1NN68</accession>
<dbReference type="PROSITE" id="PS00455">
    <property type="entry name" value="AMP_BINDING"/>
    <property type="match status" value="1"/>
</dbReference>
<dbReference type="AlphaFoldDB" id="A0A6P1NN68"/>
<keyword evidence="2 8" id="KW-0436">Ligase</keyword>
<dbReference type="NCBIfam" id="TIGR01217">
    <property type="entry name" value="ac_ac_CoA_syn"/>
    <property type="match status" value="1"/>
</dbReference>
<dbReference type="PANTHER" id="PTHR42921">
    <property type="entry name" value="ACETOACETYL-COA SYNTHETASE"/>
    <property type="match status" value="1"/>
</dbReference>
<dbReference type="Gene3D" id="3.40.50.12780">
    <property type="entry name" value="N-terminal domain of ligase-like"/>
    <property type="match status" value="1"/>
</dbReference>
<sequence>MPPEVQAQAVTVPPVMWAPSPEQRESTRLWDFMEHVSRDRGIGLSTYREVWQWSVDELGDFWAAVTEYFHVIGDGLDGPALAEERMPRARWYPDGRLNLAENIFRRSNRGKQRRTTAVLTVEEDDSSRSLSWQEFERQVASMAAALRRLGVKPGDRVGAVLPNIPEALIGLLAAASIGAVWSINSPDLSAEAGLDRLRQLEPTVLIGVDGYRFNGKEISRLAQLAEVEAGLPSLRQTILVRCLNPGQEPEAGRLSFDELLAEDAEPDYERVPFDHPLWVLFSSGTTGAPKGIVHSHGGMTLEALKGIGLNQDAGPGDLYYVAANTSWMVWNTLVSYLVTGASVVTYSGSPTLARKDRQFQILANTGATVFATGAAYLSLVEKSGLEPGREWNLTKLRFIMSTGSPLPDSTWRWVHSHVKGDVHLGSDSGGTDICSGFIGSNPLEPVHLGELQGPLLGVAVESWSEAGERLIGGIGEMVITRPMPSMPVFFWGDQDGSRYFNSYFAKFPGVWTHGDWITETPQGSFIVHGRSDATLNRGGVRLGTADIYAALADIPEITDSLVVGAEQPDGGYYMPLFVVLAPGAVLDEVLQDRIRSAIRTRSSARHVPDEIIQAPAIPVTHSMKRVEVPIKKLFSGLAPRDAVSVKALANPEAMDWFVTQANNFREAGNSGIIE</sequence>
<dbReference type="Pfam" id="PF00501">
    <property type="entry name" value="AMP-binding"/>
    <property type="match status" value="1"/>
</dbReference>
<feature type="domain" description="Acetyl-coenzyme A synthetase N-terminal" evidence="7">
    <location>
        <begin position="47"/>
        <end position="102"/>
    </location>
</feature>
<dbReference type="NCBIfam" id="NF002937">
    <property type="entry name" value="PRK03584.1"/>
    <property type="match status" value="1"/>
</dbReference>
<keyword evidence="3" id="KW-0547">Nucleotide-binding</keyword>
<name>A0A6P1NN68_9MICC</name>
<keyword evidence="4" id="KW-0067">ATP-binding</keyword>
<dbReference type="SUPFAM" id="SSF56801">
    <property type="entry name" value="Acetyl-CoA synthetase-like"/>
    <property type="match status" value="1"/>
</dbReference>
<dbReference type="Gene3D" id="3.30.300.30">
    <property type="match status" value="1"/>
</dbReference>
<dbReference type="KEGG" id="psey:GU243_16755"/>
<dbReference type="InterPro" id="IPR032387">
    <property type="entry name" value="ACAS_N"/>
</dbReference>
<dbReference type="GO" id="GO:0030729">
    <property type="term" value="F:acetoacetate-CoA ligase activity"/>
    <property type="evidence" value="ECO:0007669"/>
    <property type="project" value="UniProtKB-EC"/>
</dbReference>
<evidence type="ECO:0000259" key="5">
    <source>
        <dbReference type="Pfam" id="PF00501"/>
    </source>
</evidence>
<protein>
    <submittedName>
        <fullName evidence="8">Acetoacetate--CoA ligase</fullName>
        <ecNumber evidence="8">6.2.1.16</ecNumber>
    </submittedName>
</protein>
<reference evidence="8 9" key="1">
    <citation type="submission" date="2020-01" db="EMBL/GenBank/DDBJ databases">
        <title>Pseudarthrobacter psychrotolerans sp. nov., isolated from antarctic soil.</title>
        <authorList>
            <person name="Shin Y."/>
            <person name="Park W."/>
        </authorList>
    </citation>
    <scope>NUCLEOTIDE SEQUENCE [LARGE SCALE GENOMIC DNA]</scope>
    <source>
        <strain evidence="8 9">YJ56</strain>
    </source>
</reference>
<evidence type="ECO:0000256" key="3">
    <source>
        <dbReference type="ARBA" id="ARBA00022741"/>
    </source>
</evidence>
<dbReference type="InterPro" id="IPR025110">
    <property type="entry name" value="AMP-bd_C"/>
</dbReference>
<dbReference type="InterPro" id="IPR020845">
    <property type="entry name" value="AMP-binding_CS"/>
</dbReference>
<dbReference type="GO" id="GO:0006629">
    <property type="term" value="P:lipid metabolic process"/>
    <property type="evidence" value="ECO:0007669"/>
    <property type="project" value="InterPro"/>
</dbReference>
<evidence type="ECO:0000313" key="8">
    <source>
        <dbReference type="EMBL" id="QHK21089.1"/>
    </source>
</evidence>
<dbReference type="InterPro" id="IPR000873">
    <property type="entry name" value="AMP-dep_synth/lig_dom"/>
</dbReference>
<dbReference type="InterPro" id="IPR045851">
    <property type="entry name" value="AMP-bd_C_sf"/>
</dbReference>